<gene>
    <name evidence="2" type="ORF">CGL56_09610</name>
</gene>
<sequence length="148" mass="15458">MQQLLLFLMAVVAGAMLAVQAGLNSGMGKAVNSPVYGALISFVTGGIALLAYCLVAGVPLGNVRRAFDLPWFYWLGGVLGGFYVYAIIVLAPRLGVALTIGLTVAGQMVFSLVIDHYGLLGIPPQSVNWLRILGIAAIIGGVVLLRSN</sequence>
<name>A0A2G0CFF2_9BACT</name>
<dbReference type="PANTHER" id="PTHR34821">
    <property type="entry name" value="INNER MEMBRANE PROTEIN YDCZ"/>
    <property type="match status" value="1"/>
</dbReference>
<evidence type="ECO:0000313" key="3">
    <source>
        <dbReference type="Proteomes" id="UP000226437"/>
    </source>
</evidence>
<keyword evidence="3" id="KW-1185">Reference proteome</keyword>
<feature type="transmembrane region" description="Helical" evidence="1">
    <location>
        <begin position="36"/>
        <end position="59"/>
    </location>
</feature>
<dbReference type="AlphaFoldDB" id="A0A2G0CFF2"/>
<organism evidence="2 3">
    <name type="scientific">Neolewinella marina</name>
    <dbReference type="NCBI Taxonomy" id="438751"/>
    <lineage>
        <taxon>Bacteria</taxon>
        <taxon>Pseudomonadati</taxon>
        <taxon>Bacteroidota</taxon>
        <taxon>Saprospiria</taxon>
        <taxon>Saprospirales</taxon>
        <taxon>Lewinellaceae</taxon>
        <taxon>Neolewinella</taxon>
    </lineage>
</organism>
<dbReference type="OrthoDB" id="9097160at2"/>
<feature type="transmembrane region" description="Helical" evidence="1">
    <location>
        <begin position="126"/>
        <end position="145"/>
    </location>
</feature>
<reference evidence="2 3" key="1">
    <citation type="submission" date="2017-10" db="EMBL/GenBank/DDBJ databases">
        <title>The draft genome sequence of Lewinella marina KCTC 32374.</title>
        <authorList>
            <person name="Wang K."/>
        </authorList>
    </citation>
    <scope>NUCLEOTIDE SEQUENCE [LARGE SCALE GENOMIC DNA]</scope>
    <source>
        <strain evidence="2 3">MKG-38</strain>
    </source>
</reference>
<dbReference type="Pfam" id="PF04657">
    <property type="entry name" value="DMT_YdcZ"/>
    <property type="match status" value="1"/>
</dbReference>
<keyword evidence="1" id="KW-1133">Transmembrane helix</keyword>
<keyword evidence="1" id="KW-0472">Membrane</keyword>
<dbReference type="Proteomes" id="UP000226437">
    <property type="component" value="Unassembled WGS sequence"/>
</dbReference>
<comment type="caution">
    <text evidence="2">The sequence shown here is derived from an EMBL/GenBank/DDBJ whole genome shotgun (WGS) entry which is preliminary data.</text>
</comment>
<dbReference type="PANTHER" id="PTHR34821:SF2">
    <property type="entry name" value="INNER MEMBRANE PROTEIN YDCZ"/>
    <property type="match status" value="1"/>
</dbReference>
<dbReference type="EMBL" id="PDLO01000003">
    <property type="protein sequence ID" value="PHK98713.1"/>
    <property type="molecule type" value="Genomic_DNA"/>
</dbReference>
<protein>
    <recommendedName>
        <fullName evidence="4">EamA-like transporter family protein</fullName>
    </recommendedName>
</protein>
<proteinExistence type="predicted"/>
<evidence type="ECO:0000313" key="2">
    <source>
        <dbReference type="EMBL" id="PHK98713.1"/>
    </source>
</evidence>
<accession>A0A2G0CFF2</accession>
<dbReference type="RefSeq" id="WP_099106323.1">
    <property type="nucleotide sequence ID" value="NZ_JAATJF010000001.1"/>
</dbReference>
<keyword evidence="1" id="KW-0812">Transmembrane</keyword>
<evidence type="ECO:0008006" key="4">
    <source>
        <dbReference type="Google" id="ProtNLM"/>
    </source>
</evidence>
<feature type="transmembrane region" description="Helical" evidence="1">
    <location>
        <begin position="94"/>
        <end position="114"/>
    </location>
</feature>
<dbReference type="InterPro" id="IPR006750">
    <property type="entry name" value="YdcZ"/>
</dbReference>
<evidence type="ECO:0000256" key="1">
    <source>
        <dbReference type="SAM" id="Phobius"/>
    </source>
</evidence>
<feature type="transmembrane region" description="Helical" evidence="1">
    <location>
        <begin position="71"/>
        <end position="88"/>
    </location>
</feature>
<dbReference type="GO" id="GO:0005886">
    <property type="term" value="C:plasma membrane"/>
    <property type="evidence" value="ECO:0007669"/>
    <property type="project" value="TreeGrafter"/>
</dbReference>